<dbReference type="Gene3D" id="1.10.10.60">
    <property type="entry name" value="Homeodomain-like"/>
    <property type="match status" value="1"/>
</dbReference>
<dbReference type="InterPro" id="IPR009057">
    <property type="entry name" value="Homeodomain-like_sf"/>
</dbReference>
<dbReference type="GO" id="GO:0000160">
    <property type="term" value="P:phosphorelay signal transduction system"/>
    <property type="evidence" value="ECO:0007669"/>
    <property type="project" value="InterPro"/>
</dbReference>
<evidence type="ECO:0000313" key="4">
    <source>
        <dbReference type="Proteomes" id="UP000231019"/>
    </source>
</evidence>
<dbReference type="EMBL" id="PFFQ01000044">
    <property type="protein sequence ID" value="PIW15820.1"/>
    <property type="molecule type" value="Genomic_DNA"/>
</dbReference>
<dbReference type="InterPro" id="IPR001789">
    <property type="entry name" value="Sig_transdc_resp-reg_receiver"/>
</dbReference>
<dbReference type="Gene3D" id="3.40.50.2300">
    <property type="match status" value="1"/>
</dbReference>
<keyword evidence="1" id="KW-0597">Phosphoprotein</keyword>
<dbReference type="SUPFAM" id="SSF52172">
    <property type="entry name" value="CheY-like"/>
    <property type="match status" value="1"/>
</dbReference>
<dbReference type="SUPFAM" id="SSF46689">
    <property type="entry name" value="Homeodomain-like"/>
    <property type="match status" value="1"/>
</dbReference>
<protein>
    <submittedName>
        <fullName evidence="3">Two-component system response regulator</fullName>
    </submittedName>
</protein>
<proteinExistence type="predicted"/>
<evidence type="ECO:0000313" key="3">
    <source>
        <dbReference type="EMBL" id="PIW15820.1"/>
    </source>
</evidence>
<feature type="domain" description="Response regulatory" evidence="2">
    <location>
        <begin position="7"/>
        <end position="121"/>
    </location>
</feature>
<comment type="caution">
    <text evidence="3">The sequence shown here is derived from an EMBL/GenBank/DDBJ whole genome shotgun (WGS) entry which is preliminary data.</text>
</comment>
<dbReference type="SMART" id="SM00448">
    <property type="entry name" value="REC"/>
    <property type="match status" value="1"/>
</dbReference>
<dbReference type="Pfam" id="PF02954">
    <property type="entry name" value="HTH_8"/>
    <property type="match status" value="1"/>
</dbReference>
<dbReference type="InterPro" id="IPR002197">
    <property type="entry name" value="HTH_Fis"/>
</dbReference>
<dbReference type="Proteomes" id="UP000231019">
    <property type="component" value="Unassembled WGS sequence"/>
</dbReference>
<accession>A0A2M7G241</accession>
<dbReference type="PRINTS" id="PR01590">
    <property type="entry name" value="HTHFIS"/>
</dbReference>
<dbReference type="PANTHER" id="PTHR32071">
    <property type="entry name" value="TRANSCRIPTIONAL REGULATORY PROTEIN"/>
    <property type="match status" value="1"/>
</dbReference>
<dbReference type="InterPro" id="IPR011006">
    <property type="entry name" value="CheY-like_superfamily"/>
</dbReference>
<dbReference type="AlphaFoldDB" id="A0A2M7G241"/>
<sequence length="178" mass="20473">MEEMAPSLLLVEDDQDFRETLQAEFEDKGYRVKTCASENEVAHILKQENFRFAIVDLRLQGEWGLDIVKRLKDSQATCRTVVLTGYGSISTAVEAIKRGAVNYLTKPVSLERLEKALWVDLPPENESPDEPIESLERHEREYLEYVLNQCGGNISKAARWLNIHRQSLQRKLRQTGLK</sequence>
<organism evidence="3 4">
    <name type="scientific">bacterium (Candidatus Blackallbacteria) CG17_big_fil_post_rev_8_21_14_2_50_48_46</name>
    <dbReference type="NCBI Taxonomy" id="2014261"/>
    <lineage>
        <taxon>Bacteria</taxon>
        <taxon>Candidatus Blackallbacteria</taxon>
    </lineage>
</organism>
<dbReference type="Pfam" id="PF00072">
    <property type="entry name" value="Response_reg"/>
    <property type="match status" value="1"/>
</dbReference>
<feature type="modified residue" description="4-aspartylphosphate" evidence="1">
    <location>
        <position position="56"/>
    </location>
</feature>
<dbReference type="GO" id="GO:0043565">
    <property type="term" value="F:sequence-specific DNA binding"/>
    <property type="evidence" value="ECO:0007669"/>
    <property type="project" value="InterPro"/>
</dbReference>
<evidence type="ECO:0000256" key="1">
    <source>
        <dbReference type="PROSITE-ProRule" id="PRU00169"/>
    </source>
</evidence>
<evidence type="ECO:0000259" key="2">
    <source>
        <dbReference type="PROSITE" id="PS50110"/>
    </source>
</evidence>
<name>A0A2M7G241_9BACT</name>
<reference evidence="3 4" key="1">
    <citation type="submission" date="2017-09" db="EMBL/GenBank/DDBJ databases">
        <title>Depth-based differentiation of microbial function through sediment-hosted aquifers and enrichment of novel symbionts in the deep terrestrial subsurface.</title>
        <authorList>
            <person name="Probst A.J."/>
            <person name="Ladd B."/>
            <person name="Jarett J.K."/>
            <person name="Geller-Mcgrath D.E."/>
            <person name="Sieber C.M."/>
            <person name="Emerson J.B."/>
            <person name="Anantharaman K."/>
            <person name="Thomas B.C."/>
            <person name="Malmstrom R."/>
            <person name="Stieglmeier M."/>
            <person name="Klingl A."/>
            <person name="Woyke T."/>
            <person name="Ryan C.M."/>
            <person name="Banfield J.F."/>
        </authorList>
    </citation>
    <scope>NUCLEOTIDE SEQUENCE [LARGE SCALE GENOMIC DNA]</scope>
    <source>
        <strain evidence="3">CG17_big_fil_post_rev_8_21_14_2_50_48_46</strain>
    </source>
</reference>
<gene>
    <name evidence="3" type="ORF">COW36_15875</name>
</gene>
<dbReference type="PROSITE" id="PS50110">
    <property type="entry name" value="RESPONSE_REGULATORY"/>
    <property type="match status" value="1"/>
</dbReference>